<gene>
    <name evidence="2" type="ORF">SSP0437_LOCUS10631</name>
</gene>
<reference evidence="2" key="1">
    <citation type="submission" date="2021-01" db="EMBL/GenBank/DDBJ databases">
        <authorList>
            <person name="Corre E."/>
            <person name="Pelletier E."/>
            <person name="Niang G."/>
            <person name="Scheremetjew M."/>
            <person name="Finn R."/>
            <person name="Kale V."/>
            <person name="Holt S."/>
            <person name="Cochrane G."/>
            <person name="Meng A."/>
            <person name="Brown T."/>
            <person name="Cohen L."/>
        </authorList>
    </citation>
    <scope>NUCLEOTIDE SEQUENCE</scope>
    <source>
        <strain evidence="2">ATCC 50979</strain>
    </source>
</reference>
<protein>
    <submittedName>
        <fullName evidence="2">Uncharacterized protein</fullName>
    </submittedName>
</protein>
<feature type="compositionally biased region" description="Basic residues" evidence="1">
    <location>
        <begin position="47"/>
        <end position="66"/>
    </location>
</feature>
<name>A0A7S1YKB4_9EUKA</name>
<dbReference type="EMBL" id="HBGL01013632">
    <property type="protein sequence ID" value="CAD9305934.1"/>
    <property type="molecule type" value="Transcribed_RNA"/>
</dbReference>
<proteinExistence type="predicted"/>
<dbReference type="AlphaFoldDB" id="A0A7S1YKB4"/>
<evidence type="ECO:0000313" key="2">
    <source>
        <dbReference type="EMBL" id="CAD9305934.1"/>
    </source>
</evidence>
<feature type="region of interest" description="Disordered" evidence="1">
    <location>
        <begin position="190"/>
        <end position="212"/>
    </location>
</feature>
<accession>A0A7S1YKB4</accession>
<feature type="compositionally biased region" description="Low complexity" evidence="1">
    <location>
        <begin position="80"/>
        <end position="95"/>
    </location>
</feature>
<organism evidence="2">
    <name type="scientific">Sexangularia sp. CB-2014</name>
    <dbReference type="NCBI Taxonomy" id="1486929"/>
    <lineage>
        <taxon>Eukaryota</taxon>
        <taxon>Amoebozoa</taxon>
        <taxon>Tubulinea</taxon>
        <taxon>Elardia</taxon>
        <taxon>Arcellinida</taxon>
        <taxon>Arcellinida incertae sedis</taxon>
        <taxon>Sexangularia</taxon>
    </lineage>
</organism>
<sequence>MDDFSRSVLVGKNYLHANSIQDSIAALNLSIDLLASGRTGGGQSTGKRGKEKKGKGRRRSRSAGSRRGHETVPLPPPLVDAASSSAHAHTAADAARQANPRFPDVVDEQLAAASVLQLRGAAFLAAGAIDAALADATAALDLLESHEATEPPIPIVRPSPLGSRLAPSIERRLSVSPARSVSLSNAIAPLSSSARSNGNTSDSDSRGRDSAPYVSLRALSPSSLFDDDCPPATMLVDEETEDQLQVPPPDVRPPPDEMVARILRCRVHLVQAGAELCAGRPRAAATFALQACMADGQWGVLALEGLALRGAALLRAGEPAKAATSFATAAGLCEGSVYSRCRFDPMWPTSEDFAQRRTSLLAYAMNAYRLAGGGGGGGKEKK</sequence>
<evidence type="ECO:0000256" key="1">
    <source>
        <dbReference type="SAM" id="MobiDB-lite"/>
    </source>
</evidence>
<feature type="compositionally biased region" description="Polar residues" evidence="1">
    <location>
        <begin position="190"/>
        <end position="202"/>
    </location>
</feature>
<feature type="region of interest" description="Disordered" evidence="1">
    <location>
        <begin position="38"/>
        <end position="96"/>
    </location>
</feature>